<reference evidence="2 3" key="1">
    <citation type="submission" date="2018-10" db="EMBL/GenBank/DDBJ databases">
        <title>A high-quality apple genome assembly.</title>
        <authorList>
            <person name="Hu J."/>
        </authorList>
    </citation>
    <scope>NUCLEOTIDE SEQUENCE [LARGE SCALE GENOMIC DNA]</scope>
    <source>
        <strain evidence="3">cv. HFTH1</strain>
        <tissue evidence="2">Young leaf</tissue>
    </source>
</reference>
<gene>
    <name evidence="2" type="ORF">DVH24_023740</name>
</gene>
<keyword evidence="3" id="KW-1185">Reference proteome</keyword>
<evidence type="ECO:0000313" key="3">
    <source>
        <dbReference type="Proteomes" id="UP000290289"/>
    </source>
</evidence>
<dbReference type="AlphaFoldDB" id="A0A498I1J4"/>
<proteinExistence type="predicted"/>
<dbReference type="Proteomes" id="UP000290289">
    <property type="component" value="Chromosome 14"/>
</dbReference>
<dbReference type="EMBL" id="RDQH01000340">
    <property type="protein sequence ID" value="RXH77466.1"/>
    <property type="molecule type" value="Genomic_DNA"/>
</dbReference>
<evidence type="ECO:0000256" key="1">
    <source>
        <dbReference type="SAM" id="MobiDB-lite"/>
    </source>
</evidence>
<comment type="caution">
    <text evidence="2">The sequence shown here is derived from an EMBL/GenBank/DDBJ whole genome shotgun (WGS) entry which is preliminary data.</text>
</comment>
<sequence>MASPPTKVEMLGLFRSPLRTARQFSDYNVREYTSTAPPTPSATTSPFPSRLTSLQPFATARASWTSLKGKNSCPSSTPRR</sequence>
<evidence type="ECO:0000313" key="2">
    <source>
        <dbReference type="EMBL" id="RXH77466.1"/>
    </source>
</evidence>
<feature type="region of interest" description="Disordered" evidence="1">
    <location>
        <begin position="31"/>
        <end position="51"/>
    </location>
</feature>
<protein>
    <submittedName>
        <fullName evidence="2">Uncharacterized protein</fullName>
    </submittedName>
</protein>
<accession>A0A498I1J4</accession>
<organism evidence="2 3">
    <name type="scientific">Malus domestica</name>
    <name type="common">Apple</name>
    <name type="synonym">Pyrus malus</name>
    <dbReference type="NCBI Taxonomy" id="3750"/>
    <lineage>
        <taxon>Eukaryota</taxon>
        <taxon>Viridiplantae</taxon>
        <taxon>Streptophyta</taxon>
        <taxon>Embryophyta</taxon>
        <taxon>Tracheophyta</taxon>
        <taxon>Spermatophyta</taxon>
        <taxon>Magnoliopsida</taxon>
        <taxon>eudicotyledons</taxon>
        <taxon>Gunneridae</taxon>
        <taxon>Pentapetalae</taxon>
        <taxon>rosids</taxon>
        <taxon>fabids</taxon>
        <taxon>Rosales</taxon>
        <taxon>Rosaceae</taxon>
        <taxon>Amygdaloideae</taxon>
        <taxon>Maleae</taxon>
        <taxon>Malus</taxon>
    </lineage>
</organism>
<feature type="compositionally biased region" description="Low complexity" evidence="1">
    <location>
        <begin position="33"/>
        <end position="49"/>
    </location>
</feature>
<name>A0A498I1J4_MALDO</name>